<name>A0A6J4WE75_CORDP</name>
<dbReference type="EMBL" id="CADDAV010000001">
    <property type="protein sequence ID" value="CAB0582107.1"/>
    <property type="molecule type" value="Genomic_DNA"/>
</dbReference>
<dbReference type="KEGG" id="cdi:DIP0207"/>
<evidence type="ECO:0000313" key="1">
    <source>
        <dbReference type="EMBL" id="CAB0582107.1"/>
    </source>
</evidence>
<dbReference type="AlphaFoldDB" id="A0A6J4WE75"/>
<dbReference type="OrthoDB" id="3838020at2"/>
<dbReference type="OMA" id="WHISPET"/>
<dbReference type="RefSeq" id="WP_003850235.1">
    <property type="nucleotide sequence ID" value="NZ_CP020410.2"/>
</dbReference>
<dbReference type="SMR" id="A0A6J4WE75"/>
<accession>A0A6J4WE75</accession>
<evidence type="ECO:0000313" key="2">
    <source>
        <dbReference type="Proteomes" id="UP000480222"/>
    </source>
</evidence>
<dbReference type="Proteomes" id="UP000480222">
    <property type="component" value="Unassembled WGS sequence"/>
</dbReference>
<protein>
    <submittedName>
        <fullName evidence="1">Uncharacterized protein</fullName>
    </submittedName>
</protein>
<organism evidence="1 2">
    <name type="scientific">Corynebacterium diphtheriae</name>
    <dbReference type="NCBI Taxonomy" id="1717"/>
    <lineage>
        <taxon>Bacteria</taxon>
        <taxon>Bacillati</taxon>
        <taxon>Actinomycetota</taxon>
        <taxon>Actinomycetes</taxon>
        <taxon>Mycobacteriales</taxon>
        <taxon>Corynebacteriaceae</taxon>
        <taxon>Corynebacterium</taxon>
    </lineage>
</organism>
<gene>
    <name evidence="1" type="ORF">CIP107547_00307</name>
</gene>
<proteinExistence type="predicted"/>
<sequence length="160" mass="17484">MNAITPTPGIDKEAFDRAANAVRRLCGWHIFPIIEETITLDSPGDSLLVLPTKHLVEIINVTIDGTTYPLSDFRSSPDGLLVKRHGRFPRGIAMVTVTMKHGYEKPTEILGVINDMARRANESNLTQLNVGGISVGATNSATPQSSEWRIVDELRLGPLP</sequence>
<comment type="caution">
    <text evidence="1">The sequence shown here is derived from an EMBL/GenBank/DDBJ whole genome shotgun (WGS) entry which is preliminary data.</text>
</comment>
<reference evidence="1 2" key="1">
    <citation type="submission" date="2020-02" db="EMBL/GenBank/DDBJ databases">
        <authorList>
            <person name="Brisse S."/>
        </authorList>
    </citation>
    <scope>NUCLEOTIDE SEQUENCE [LARGE SCALE GENOMIC DNA]</scope>
    <source>
        <strain evidence="1">CIP107547</strain>
    </source>
</reference>